<dbReference type="PANTHER" id="PTHR13318">
    <property type="entry name" value="PARTNER OF PAIRED, ISOFORM B-RELATED"/>
    <property type="match status" value="1"/>
</dbReference>
<dbReference type="Proteomes" id="UP001054945">
    <property type="component" value="Unassembled WGS sequence"/>
</dbReference>
<evidence type="ECO:0000313" key="2">
    <source>
        <dbReference type="EMBL" id="GIZ00825.1"/>
    </source>
</evidence>
<dbReference type="SMART" id="SM00367">
    <property type="entry name" value="LRR_CC"/>
    <property type="match status" value="6"/>
</dbReference>
<name>A0AAV4Y1G2_CAEEX</name>
<accession>A0AAV4Y1G2</accession>
<keyword evidence="3" id="KW-1185">Reference proteome</keyword>
<comment type="caution">
    <text evidence="2">The sequence shown here is derived from an EMBL/GenBank/DDBJ whole genome shotgun (WGS) entry which is preliminary data.</text>
</comment>
<reference evidence="2 3" key="1">
    <citation type="submission" date="2021-06" db="EMBL/GenBank/DDBJ databases">
        <title>Caerostris extrusa draft genome.</title>
        <authorList>
            <person name="Kono N."/>
            <person name="Arakawa K."/>
        </authorList>
    </citation>
    <scope>NUCLEOTIDE SEQUENCE [LARGE SCALE GENOMIC DNA]</scope>
</reference>
<sequence>MGVSCQLVTTIQPRSITNERSDTALDHPSNSTLHLPPQIVHHHQLFLQYVDLTDCYGLDDFGLKTVVRNSPQITHLYLRRCVRLTDNGIKAIASFCVMLKELSISDCILVTDFGIYELAKLGSNLRLRYLNARGCEAVSDHSMELLARSCSRLRALDIGKCDVTDNGLRAISEHCPNLKKLSVKSCELITDQGLQSIAFYCRGLQQLNIQDCNITVDGYRTVKKFCRRCIIEHTNPGFS</sequence>
<dbReference type="GO" id="GO:0031146">
    <property type="term" value="P:SCF-dependent proteasomal ubiquitin-dependent protein catabolic process"/>
    <property type="evidence" value="ECO:0007669"/>
    <property type="project" value="TreeGrafter"/>
</dbReference>
<dbReference type="AlphaFoldDB" id="A0AAV4Y1G2"/>
<dbReference type="Gene3D" id="3.80.10.10">
    <property type="entry name" value="Ribonuclease Inhibitor"/>
    <property type="match status" value="2"/>
</dbReference>
<dbReference type="SUPFAM" id="SSF52047">
    <property type="entry name" value="RNI-like"/>
    <property type="match status" value="1"/>
</dbReference>
<dbReference type="Pfam" id="PF13516">
    <property type="entry name" value="LRR_6"/>
    <property type="match status" value="1"/>
</dbReference>
<organism evidence="2 3">
    <name type="scientific">Caerostris extrusa</name>
    <name type="common">Bark spider</name>
    <name type="synonym">Caerostris bankana</name>
    <dbReference type="NCBI Taxonomy" id="172846"/>
    <lineage>
        <taxon>Eukaryota</taxon>
        <taxon>Metazoa</taxon>
        <taxon>Ecdysozoa</taxon>
        <taxon>Arthropoda</taxon>
        <taxon>Chelicerata</taxon>
        <taxon>Arachnida</taxon>
        <taxon>Araneae</taxon>
        <taxon>Araneomorphae</taxon>
        <taxon>Entelegynae</taxon>
        <taxon>Araneoidea</taxon>
        <taxon>Araneidae</taxon>
        <taxon>Caerostris</taxon>
    </lineage>
</organism>
<dbReference type="GO" id="GO:0019005">
    <property type="term" value="C:SCF ubiquitin ligase complex"/>
    <property type="evidence" value="ECO:0007669"/>
    <property type="project" value="TreeGrafter"/>
</dbReference>
<dbReference type="InterPro" id="IPR006553">
    <property type="entry name" value="Leu-rich_rpt_Cys-con_subtyp"/>
</dbReference>
<dbReference type="Pfam" id="PF25372">
    <property type="entry name" value="DUF7885"/>
    <property type="match status" value="1"/>
</dbReference>
<dbReference type="EMBL" id="BPLR01001212">
    <property type="protein sequence ID" value="GIZ00825.1"/>
    <property type="molecule type" value="Genomic_DNA"/>
</dbReference>
<evidence type="ECO:0000259" key="1">
    <source>
        <dbReference type="Pfam" id="PF25372"/>
    </source>
</evidence>
<gene>
    <name evidence="2" type="primary">X975_10608</name>
    <name evidence="2" type="ORF">CEXT_734381</name>
</gene>
<dbReference type="PANTHER" id="PTHR13318:SF50">
    <property type="entry name" value="F-BOX_LRR-REPEAT PROTEIN 7"/>
    <property type="match status" value="1"/>
</dbReference>
<proteinExistence type="predicted"/>
<dbReference type="InterPro" id="IPR057207">
    <property type="entry name" value="FBXL15_LRR"/>
</dbReference>
<protein>
    <recommendedName>
        <fullName evidence="1">F-box/LRR-repeat protein 15-like leucin rich repeat domain-containing protein</fullName>
    </recommendedName>
</protein>
<dbReference type="InterPro" id="IPR001611">
    <property type="entry name" value="Leu-rich_rpt"/>
</dbReference>
<dbReference type="InterPro" id="IPR032675">
    <property type="entry name" value="LRR_dom_sf"/>
</dbReference>
<evidence type="ECO:0000313" key="3">
    <source>
        <dbReference type="Proteomes" id="UP001054945"/>
    </source>
</evidence>
<feature type="domain" description="F-box/LRR-repeat protein 15-like leucin rich repeat" evidence="1">
    <location>
        <begin position="119"/>
        <end position="197"/>
    </location>
</feature>